<accession>A0A069A0H6</accession>
<gene>
    <name evidence="1" type="ORF">BN1097_250085</name>
</gene>
<dbReference type="EMBL" id="LK932360">
    <property type="protein sequence ID" value="CDS84172.1"/>
    <property type="molecule type" value="Genomic_DNA"/>
</dbReference>
<dbReference type="AlphaFoldDB" id="A0A069A0H6"/>
<reference evidence="1" key="1">
    <citation type="submission" date="2014-07" db="EMBL/GenBank/DDBJ databases">
        <authorList>
            <person name="Monot Marc"/>
        </authorList>
    </citation>
    <scope>NUCLEOTIDE SEQUENCE</scope>
    <source>
        <strain evidence="1">7032994</strain>
    </source>
</reference>
<sequence length="55" mass="6916">MYFTNKKVIRKSRICEENKLHKLKYVFIMIKKIEIIEYKIKHQNFELTFVKLIRK</sequence>
<evidence type="ECO:0000313" key="1">
    <source>
        <dbReference type="EMBL" id="CDS84172.1"/>
    </source>
</evidence>
<name>A0A069A0H6_CLODI</name>
<organism evidence="1">
    <name type="scientific">Clostridioides difficile</name>
    <name type="common">Peptoclostridium difficile</name>
    <dbReference type="NCBI Taxonomy" id="1496"/>
    <lineage>
        <taxon>Bacteria</taxon>
        <taxon>Bacillati</taxon>
        <taxon>Bacillota</taxon>
        <taxon>Clostridia</taxon>
        <taxon>Peptostreptococcales</taxon>
        <taxon>Peptostreptococcaceae</taxon>
        <taxon>Clostridioides</taxon>
    </lineage>
</organism>
<protein>
    <submittedName>
        <fullName evidence="1">Uncharacterized protein</fullName>
    </submittedName>
</protein>
<proteinExistence type="predicted"/>